<dbReference type="EMBL" id="BMAC01000039">
    <property type="protein sequence ID" value="GFP82179.1"/>
    <property type="molecule type" value="Genomic_DNA"/>
</dbReference>
<reference evidence="1" key="1">
    <citation type="submission" date="2020-07" db="EMBL/GenBank/DDBJ databases">
        <title>Ethylene signaling mediates host invasion by parasitic plants.</title>
        <authorList>
            <person name="Yoshida S."/>
        </authorList>
    </citation>
    <scope>NUCLEOTIDE SEQUENCE</scope>
    <source>
        <strain evidence="1">Okayama</strain>
    </source>
</reference>
<accession>A0A830BAB6</accession>
<proteinExistence type="predicted"/>
<evidence type="ECO:0000313" key="1">
    <source>
        <dbReference type="EMBL" id="GFP82179.1"/>
    </source>
</evidence>
<dbReference type="OrthoDB" id="29755at2759"/>
<comment type="caution">
    <text evidence="1">The sequence shown here is derived from an EMBL/GenBank/DDBJ whole genome shotgun (WGS) entry which is preliminary data.</text>
</comment>
<protein>
    <submittedName>
        <fullName evidence="1">NADH dehydrogenase [ubiquinone] flavoprotein 2 mitochondrial</fullName>
    </submittedName>
</protein>
<name>A0A830BAB6_9LAMI</name>
<keyword evidence="2" id="KW-1185">Reference proteome</keyword>
<dbReference type="Proteomes" id="UP000653305">
    <property type="component" value="Unassembled WGS sequence"/>
</dbReference>
<sequence>MLGRFASQRYLEIRQALLQLSQIPPLGMWHYNFYDTGVSRIEESLLNHLGKKRSEDTKDGLFFSVTIVRATVVALYAEVRRTKVVLIDEVPKLQKLAQEKGNRGMNRFGCSSPESGVPLPGEQTAAPLDGEQTAAPLDGERAGVRWGSAPETPTGLGFIYVDPFGVG</sequence>
<organism evidence="1 2">
    <name type="scientific">Phtheirospermum japonicum</name>
    <dbReference type="NCBI Taxonomy" id="374723"/>
    <lineage>
        <taxon>Eukaryota</taxon>
        <taxon>Viridiplantae</taxon>
        <taxon>Streptophyta</taxon>
        <taxon>Embryophyta</taxon>
        <taxon>Tracheophyta</taxon>
        <taxon>Spermatophyta</taxon>
        <taxon>Magnoliopsida</taxon>
        <taxon>eudicotyledons</taxon>
        <taxon>Gunneridae</taxon>
        <taxon>Pentapetalae</taxon>
        <taxon>asterids</taxon>
        <taxon>lamiids</taxon>
        <taxon>Lamiales</taxon>
        <taxon>Orobanchaceae</taxon>
        <taxon>Orobanchaceae incertae sedis</taxon>
        <taxon>Phtheirospermum</taxon>
    </lineage>
</organism>
<keyword evidence="1" id="KW-0830">Ubiquinone</keyword>
<gene>
    <name evidence="1" type="ORF">PHJA_000361200</name>
</gene>
<dbReference type="AlphaFoldDB" id="A0A830BAB6"/>
<evidence type="ECO:0000313" key="2">
    <source>
        <dbReference type="Proteomes" id="UP000653305"/>
    </source>
</evidence>